<keyword evidence="2 5" id="KW-0812">Transmembrane</keyword>
<organism evidence="7 8">
    <name type="scientific">Cognatiyoonia koreensis</name>
    <dbReference type="NCBI Taxonomy" id="364200"/>
    <lineage>
        <taxon>Bacteria</taxon>
        <taxon>Pseudomonadati</taxon>
        <taxon>Pseudomonadota</taxon>
        <taxon>Alphaproteobacteria</taxon>
        <taxon>Rhodobacterales</taxon>
        <taxon>Paracoccaceae</taxon>
        <taxon>Cognatiyoonia</taxon>
    </lineage>
</organism>
<evidence type="ECO:0000256" key="4">
    <source>
        <dbReference type="ARBA" id="ARBA00023136"/>
    </source>
</evidence>
<dbReference type="GO" id="GO:0016020">
    <property type="term" value="C:membrane"/>
    <property type="evidence" value="ECO:0007669"/>
    <property type="project" value="UniProtKB-SubCell"/>
</dbReference>
<protein>
    <submittedName>
        <fullName evidence="7">Uncharacterized membrane protein YckC, RDD family</fullName>
    </submittedName>
</protein>
<dbReference type="Proteomes" id="UP000199167">
    <property type="component" value="Unassembled WGS sequence"/>
</dbReference>
<evidence type="ECO:0000256" key="2">
    <source>
        <dbReference type="ARBA" id="ARBA00022692"/>
    </source>
</evidence>
<name>A0A1I0MJQ2_9RHOB</name>
<feature type="transmembrane region" description="Helical" evidence="5">
    <location>
        <begin position="60"/>
        <end position="77"/>
    </location>
</feature>
<keyword evidence="3 5" id="KW-1133">Transmembrane helix</keyword>
<dbReference type="STRING" id="364200.SAMN04488515_0059"/>
<reference evidence="7 8" key="1">
    <citation type="submission" date="2016-10" db="EMBL/GenBank/DDBJ databases">
        <authorList>
            <person name="de Groot N.N."/>
        </authorList>
    </citation>
    <scope>NUCLEOTIDE SEQUENCE [LARGE SCALE GENOMIC DNA]</scope>
    <source>
        <strain evidence="7 8">DSM 17925</strain>
    </source>
</reference>
<sequence length="313" mass="35922">MSRKPTRRNQAQKTASDYNQIYQKQQEKQTLLITPPEGVPIGFGRADFGARVGAQMLDLLITYGILFVTILIVFLNANMSWETAMAFFALLSFLLRIPYYILTELVWNGRTLGKKWVNLRVISLNGRRLEPHQVVVRNLMKEAEVFTPIGLVFGIGTESGWTQFFMFLFLLVTISIPIFSKDKQRIGDMIAGTVVVRQPKVLLATELTEAAPTGDDEFVFEPSHLEHYGKFELQFLEDILRDRSTNQMAIDRDKDVTRTIARKIGFTAPIQSNRARLFLRAFYNAQRAHLEGRQLFGDRREDKYHNKAGDRAQ</sequence>
<dbReference type="EMBL" id="FOIZ01000001">
    <property type="protein sequence ID" value="SEV88535.1"/>
    <property type="molecule type" value="Genomic_DNA"/>
</dbReference>
<evidence type="ECO:0000313" key="8">
    <source>
        <dbReference type="Proteomes" id="UP000199167"/>
    </source>
</evidence>
<gene>
    <name evidence="7" type="ORF">SAMN04488515_0059</name>
</gene>
<dbReference type="OrthoDB" id="9787732at2"/>
<feature type="transmembrane region" description="Helical" evidence="5">
    <location>
        <begin position="161"/>
        <end position="179"/>
    </location>
</feature>
<keyword evidence="4 5" id="KW-0472">Membrane</keyword>
<evidence type="ECO:0000313" key="7">
    <source>
        <dbReference type="EMBL" id="SEV88535.1"/>
    </source>
</evidence>
<proteinExistence type="predicted"/>
<dbReference type="Pfam" id="PF06271">
    <property type="entry name" value="RDD"/>
    <property type="match status" value="1"/>
</dbReference>
<evidence type="ECO:0000256" key="5">
    <source>
        <dbReference type="SAM" id="Phobius"/>
    </source>
</evidence>
<accession>A0A1I0MJQ2</accession>
<dbReference type="PANTHER" id="PTHR38480:SF1">
    <property type="entry name" value="SLR0254 PROTEIN"/>
    <property type="match status" value="1"/>
</dbReference>
<comment type="subcellular location">
    <subcellularLocation>
        <location evidence="1">Membrane</location>
        <topology evidence="1">Multi-pass membrane protein</topology>
    </subcellularLocation>
</comment>
<dbReference type="RefSeq" id="WP_089988855.1">
    <property type="nucleotide sequence ID" value="NZ_FOIZ01000001.1"/>
</dbReference>
<feature type="domain" description="RDD" evidence="6">
    <location>
        <begin position="46"/>
        <end position="192"/>
    </location>
</feature>
<dbReference type="PANTHER" id="PTHR38480">
    <property type="entry name" value="SLR0254 PROTEIN"/>
    <property type="match status" value="1"/>
</dbReference>
<evidence type="ECO:0000259" key="6">
    <source>
        <dbReference type="Pfam" id="PF06271"/>
    </source>
</evidence>
<dbReference type="AlphaFoldDB" id="A0A1I0MJQ2"/>
<evidence type="ECO:0000256" key="3">
    <source>
        <dbReference type="ARBA" id="ARBA00022989"/>
    </source>
</evidence>
<keyword evidence="8" id="KW-1185">Reference proteome</keyword>
<evidence type="ECO:0000256" key="1">
    <source>
        <dbReference type="ARBA" id="ARBA00004141"/>
    </source>
</evidence>
<dbReference type="InterPro" id="IPR010432">
    <property type="entry name" value="RDD"/>
</dbReference>